<dbReference type="Ensembl" id="ENSCSET00000028023.1">
    <property type="protein sequence ID" value="ENSCSEP00000027654.1"/>
    <property type="gene ID" value="ENSCSEG00000017670.1"/>
</dbReference>
<keyword evidence="1" id="KW-0479">Metal-binding</keyword>
<dbReference type="KEGG" id="csem:103386627"/>
<dbReference type="STRING" id="244447.ENSCSEP00000027654"/>
<evidence type="ECO:0000313" key="8">
    <source>
        <dbReference type="Ensembl" id="ENSCSEP00000027654.1"/>
    </source>
</evidence>
<evidence type="ECO:0000259" key="7">
    <source>
        <dbReference type="PROSITE" id="PS50157"/>
    </source>
</evidence>
<feature type="domain" description="C2H2-type" evidence="7">
    <location>
        <begin position="415"/>
        <end position="444"/>
    </location>
</feature>
<reference evidence="8" key="3">
    <citation type="submission" date="2025-09" db="UniProtKB">
        <authorList>
            <consortium name="Ensembl"/>
        </authorList>
    </citation>
    <scope>IDENTIFICATION</scope>
</reference>
<evidence type="ECO:0000256" key="3">
    <source>
        <dbReference type="ARBA" id="ARBA00022771"/>
    </source>
</evidence>
<feature type="domain" description="C2H2-type" evidence="7">
    <location>
        <begin position="386"/>
        <end position="413"/>
    </location>
</feature>
<keyword evidence="9" id="KW-1185">Reference proteome</keyword>
<dbReference type="FunFam" id="3.30.160.60:FF:000257">
    <property type="entry name" value="ZXD family zinc finger C"/>
    <property type="match status" value="1"/>
</dbReference>
<sequence length="1008" mass="109167">MDVSDSNILLCESNEILNYLDFQALRKPEHVYAVPSRNCAAVNTKETVCRRIVKDNLLTKYGDKNCGQICTKNASEQSSAFPPHPRIVDDIALISDNSHIAEVMDSSDLIPGSVGLDGDVEGDTDSTRPPASEVFSGTIMINNQSIIVAIENGVLTVAAPQDGHVRKEDDMVSFKEHLCIKDHDDVVLLNYDSGTKSFGKISTLTVSRTRHQEEPKTSSCVSDSELTLVTDCSLSELGNSLDSTSLTKQETRELCAVTEPDLISLSPRVAVLNCNNEDFRCVPPVRAKKETVTSFCCIEPGCSSTFDSRQKLKVHLLNHAEDPRPHQCSYDGCGWAFATSYKLKRHLQSHDKQRPHICQFEGCGRRFTTVYNLKAHIKVHEHDNSFICEICSEKFRSSARLANHQRVHFEPQRPHKCEFPGCEKTFITFSALFSHNRTHFRETGHFTCTFPGCNKTYDKAYRLKLHHRSHTGERPFVCDSQGCAWSFTSMSKLLRHKRKHEDDRRFVCMEEGCGKSFTRAEHLKGHSITHLGTKPFQCLAEGCNARFSARSSLYIHSRKHKQDISTLRTRCPVADCTKHFSSRSSLKSHMLKHHNLSHDVLNQLVTMPTLTPSSELNSSTSTIVSGPGVADSDQLTNLDLTSLFNVMSAGAQPTTGIGVGIPLGSSNTNGTFAMDLSLVSSGILTIDPSSVGTTLCTNGSTTLTKSADPLILAAGADMGPHHSLEGTVGHLLPHQGTLNLDDVQTVNPEALGTLNALTMQGAGAPLDTTQQHSLSSCTTLTAEPTHSMAVAPVTELLASPPAGVEVNGQGGAGPLLGCVEVLGPPGGGKVLTHFVFPTQSTVSSQKEPDPNSMSPSSLLESGGSARTDYRAIQLAKKKKNQKGPPPSSGGSRKTLEKSKGAKASTVPTPGALPGAHYGEAALTSNSGLTLRDPVIGAQFVQIQLLQDDPASDGELAFQLNSPPTSSHSQLTCDLPANILQEPSVMTEEDKCSNNPRFTGSTINLQDLE</sequence>
<evidence type="ECO:0000256" key="5">
    <source>
        <dbReference type="PROSITE-ProRule" id="PRU00042"/>
    </source>
</evidence>
<dbReference type="SUPFAM" id="SSF57667">
    <property type="entry name" value="beta-beta-alpha zinc fingers"/>
    <property type="match status" value="6"/>
</dbReference>
<dbReference type="FunCoup" id="A0A3P8WLL7">
    <property type="interactions" value="1043"/>
</dbReference>
<dbReference type="Pfam" id="PF00096">
    <property type="entry name" value="zf-C2H2"/>
    <property type="match status" value="5"/>
</dbReference>
<feature type="domain" description="C2H2-type" evidence="7">
    <location>
        <begin position="536"/>
        <end position="565"/>
    </location>
</feature>
<evidence type="ECO:0000256" key="1">
    <source>
        <dbReference type="ARBA" id="ARBA00022723"/>
    </source>
</evidence>
<proteinExistence type="predicted"/>
<dbReference type="InterPro" id="IPR013087">
    <property type="entry name" value="Znf_C2H2_type"/>
</dbReference>
<feature type="compositionally biased region" description="Polar residues" evidence="6">
    <location>
        <begin position="841"/>
        <end position="859"/>
    </location>
</feature>
<dbReference type="RefSeq" id="XP_008319230.1">
    <property type="nucleotide sequence ID" value="XM_008321008.3"/>
</dbReference>
<feature type="domain" description="C2H2-type" evidence="7">
    <location>
        <begin position="506"/>
        <end position="535"/>
    </location>
</feature>
<reference evidence="8" key="2">
    <citation type="submission" date="2025-08" db="UniProtKB">
        <authorList>
            <consortium name="Ensembl"/>
        </authorList>
    </citation>
    <scope>IDENTIFICATION</scope>
</reference>
<accession>A0A3P8WLL7</accession>
<dbReference type="InterPro" id="IPR036236">
    <property type="entry name" value="Znf_C2H2_sf"/>
</dbReference>
<dbReference type="Gene3D" id="3.30.160.60">
    <property type="entry name" value="Classic Zinc Finger"/>
    <property type="match status" value="8"/>
</dbReference>
<dbReference type="InParanoid" id="A0A3P8WLL7"/>
<dbReference type="GO" id="GO:0003712">
    <property type="term" value="F:transcription coregulator activity"/>
    <property type="evidence" value="ECO:0007669"/>
    <property type="project" value="TreeGrafter"/>
</dbReference>
<dbReference type="FunFam" id="3.30.160.60:FF:000125">
    <property type="entry name" value="Putative zinc finger protein 143"/>
    <property type="match status" value="1"/>
</dbReference>
<keyword evidence="2" id="KW-0677">Repeat</keyword>
<evidence type="ECO:0000256" key="2">
    <source>
        <dbReference type="ARBA" id="ARBA00022737"/>
    </source>
</evidence>
<dbReference type="GO" id="GO:0006357">
    <property type="term" value="P:regulation of transcription by RNA polymerase II"/>
    <property type="evidence" value="ECO:0007669"/>
    <property type="project" value="TreeGrafter"/>
</dbReference>
<keyword evidence="4" id="KW-0862">Zinc</keyword>
<organism evidence="8 9">
    <name type="scientific">Cynoglossus semilaevis</name>
    <name type="common">Tongue sole</name>
    <dbReference type="NCBI Taxonomy" id="244447"/>
    <lineage>
        <taxon>Eukaryota</taxon>
        <taxon>Metazoa</taxon>
        <taxon>Chordata</taxon>
        <taxon>Craniata</taxon>
        <taxon>Vertebrata</taxon>
        <taxon>Euteleostomi</taxon>
        <taxon>Actinopterygii</taxon>
        <taxon>Neopterygii</taxon>
        <taxon>Teleostei</taxon>
        <taxon>Neoteleostei</taxon>
        <taxon>Acanthomorphata</taxon>
        <taxon>Carangaria</taxon>
        <taxon>Pleuronectiformes</taxon>
        <taxon>Pleuronectoidei</taxon>
        <taxon>Cynoglossidae</taxon>
        <taxon>Cynoglossinae</taxon>
        <taxon>Cynoglossus</taxon>
    </lineage>
</organism>
<evidence type="ECO:0000256" key="6">
    <source>
        <dbReference type="SAM" id="MobiDB-lite"/>
    </source>
</evidence>
<dbReference type="GO" id="GO:0005634">
    <property type="term" value="C:nucleus"/>
    <property type="evidence" value="ECO:0007669"/>
    <property type="project" value="TreeGrafter"/>
</dbReference>
<dbReference type="SMART" id="SM00355">
    <property type="entry name" value="ZnF_C2H2"/>
    <property type="match status" value="10"/>
</dbReference>
<evidence type="ECO:0000313" key="9">
    <source>
        <dbReference type="Proteomes" id="UP000265120"/>
    </source>
</evidence>
<dbReference type="GeneTree" id="ENSGT00940000164258"/>
<feature type="domain" description="C2H2-type" evidence="7">
    <location>
        <begin position="476"/>
        <end position="505"/>
    </location>
</feature>
<feature type="domain" description="C2H2-type" evidence="7">
    <location>
        <begin position="569"/>
        <end position="593"/>
    </location>
</feature>
<dbReference type="FunFam" id="3.30.160.60:FF:000007">
    <property type="entry name" value="Basic krueppel-like factor 3"/>
    <property type="match status" value="1"/>
</dbReference>
<dbReference type="PANTHER" id="PTHR46179:SF5">
    <property type="entry name" value="ZINC FINGER PROTEIN ZXDC"/>
    <property type="match status" value="1"/>
</dbReference>
<dbReference type="OrthoDB" id="6277246at2759"/>
<name>A0A3P8WLL7_CYNSE</name>
<reference evidence="8 9" key="1">
    <citation type="journal article" date="2014" name="Nat. Genet.">
        <title>Whole-genome sequence of a flatfish provides insights into ZW sex chromosome evolution and adaptation to a benthic lifestyle.</title>
        <authorList>
            <person name="Chen S."/>
            <person name="Zhang G."/>
            <person name="Shao C."/>
            <person name="Huang Q."/>
            <person name="Liu G."/>
            <person name="Zhang P."/>
            <person name="Song W."/>
            <person name="An N."/>
            <person name="Chalopin D."/>
            <person name="Volff J.N."/>
            <person name="Hong Y."/>
            <person name="Li Q."/>
            <person name="Sha Z."/>
            <person name="Zhou H."/>
            <person name="Xie M."/>
            <person name="Yu Q."/>
            <person name="Liu Y."/>
            <person name="Xiang H."/>
            <person name="Wang N."/>
            <person name="Wu K."/>
            <person name="Yang C."/>
            <person name="Zhou Q."/>
            <person name="Liao X."/>
            <person name="Yang L."/>
            <person name="Hu Q."/>
            <person name="Zhang J."/>
            <person name="Meng L."/>
            <person name="Jin L."/>
            <person name="Tian Y."/>
            <person name="Lian J."/>
            <person name="Yang J."/>
            <person name="Miao G."/>
            <person name="Liu S."/>
            <person name="Liang Z."/>
            <person name="Yan F."/>
            <person name="Li Y."/>
            <person name="Sun B."/>
            <person name="Zhang H."/>
            <person name="Zhang J."/>
            <person name="Zhu Y."/>
            <person name="Du M."/>
            <person name="Zhao Y."/>
            <person name="Schartl M."/>
            <person name="Tang Q."/>
            <person name="Wang J."/>
        </authorList>
    </citation>
    <scope>NUCLEOTIDE SEQUENCE</scope>
</reference>
<feature type="domain" description="C2H2-type" evidence="7">
    <location>
        <begin position="446"/>
        <end position="475"/>
    </location>
</feature>
<dbReference type="Proteomes" id="UP000265120">
    <property type="component" value="Chromosome 11"/>
</dbReference>
<feature type="domain" description="C2H2-type" evidence="7">
    <location>
        <begin position="326"/>
        <end position="355"/>
    </location>
</feature>
<protein>
    <submittedName>
        <fullName evidence="8">Si:dkey-156n14.3</fullName>
    </submittedName>
</protein>
<keyword evidence="3 5" id="KW-0863">Zinc-finger</keyword>
<feature type="region of interest" description="Disordered" evidence="6">
    <location>
        <begin position="841"/>
        <end position="912"/>
    </location>
</feature>
<dbReference type="InterPro" id="IPR051061">
    <property type="entry name" value="Zinc_finger_trans_reg"/>
</dbReference>
<dbReference type="GeneID" id="103386627"/>
<feature type="domain" description="C2H2-type" evidence="7">
    <location>
        <begin position="356"/>
        <end position="385"/>
    </location>
</feature>
<evidence type="ECO:0000256" key="4">
    <source>
        <dbReference type="ARBA" id="ARBA00022833"/>
    </source>
</evidence>
<dbReference type="AlphaFoldDB" id="A0A3P8WLL7"/>
<dbReference type="PROSITE" id="PS00028">
    <property type="entry name" value="ZINC_FINGER_C2H2_1"/>
    <property type="match status" value="9"/>
</dbReference>
<dbReference type="PANTHER" id="PTHR46179">
    <property type="entry name" value="ZINC FINGER PROTEIN"/>
    <property type="match status" value="1"/>
</dbReference>
<dbReference type="GO" id="GO:0008270">
    <property type="term" value="F:zinc ion binding"/>
    <property type="evidence" value="ECO:0007669"/>
    <property type="project" value="UniProtKB-KW"/>
</dbReference>
<dbReference type="PROSITE" id="PS50157">
    <property type="entry name" value="ZINC_FINGER_C2H2_2"/>
    <property type="match status" value="9"/>
</dbReference>